<sequence length="72" mass="7634">MLVGVSGKGRACVIGNCVAKGLCVCKPQLLTNSTVRSKASERSFPGPEILMSKLCKRAAELLKSVSLLNRSK</sequence>
<dbReference type="Proteomes" id="UP000663419">
    <property type="component" value="Chromosome 6"/>
</dbReference>
<dbReference type="AlphaFoldDB" id="A0A8A1LY98"/>
<name>A0A8A1LY98_AJEC8</name>
<proteinExistence type="predicted"/>
<reference evidence="1" key="1">
    <citation type="submission" date="2021-01" db="EMBL/GenBank/DDBJ databases">
        <title>Chromosome-level genome assembly of a human fungal pathogen reveals clustering of transcriptionally co-regulated genes.</title>
        <authorList>
            <person name="Voorhies M."/>
            <person name="Cohen S."/>
            <person name="Shea T.P."/>
            <person name="Petrus S."/>
            <person name="Munoz J.F."/>
            <person name="Poplawski S."/>
            <person name="Goldman W.E."/>
            <person name="Michael T."/>
            <person name="Cuomo C.A."/>
            <person name="Sil A."/>
            <person name="Beyhan S."/>
        </authorList>
    </citation>
    <scope>NUCLEOTIDE SEQUENCE</scope>
    <source>
        <strain evidence="1">H88</strain>
    </source>
</reference>
<gene>
    <name evidence="1" type="ORF">I7I53_11724</name>
</gene>
<evidence type="ECO:0000313" key="1">
    <source>
        <dbReference type="EMBL" id="QSS57523.1"/>
    </source>
</evidence>
<dbReference type="EMBL" id="CP069107">
    <property type="protein sequence ID" value="QSS57523.1"/>
    <property type="molecule type" value="Genomic_DNA"/>
</dbReference>
<evidence type="ECO:0000313" key="2">
    <source>
        <dbReference type="Proteomes" id="UP000663419"/>
    </source>
</evidence>
<accession>A0A8A1LY98</accession>
<protein>
    <submittedName>
        <fullName evidence="1">Uncharacterized protein</fullName>
    </submittedName>
</protein>
<organism evidence="1 2">
    <name type="scientific">Ajellomyces capsulatus (strain H88)</name>
    <name type="common">Darling's disease fungus</name>
    <name type="synonym">Histoplasma capsulatum</name>
    <dbReference type="NCBI Taxonomy" id="544711"/>
    <lineage>
        <taxon>Eukaryota</taxon>
        <taxon>Fungi</taxon>
        <taxon>Dikarya</taxon>
        <taxon>Ascomycota</taxon>
        <taxon>Pezizomycotina</taxon>
        <taxon>Eurotiomycetes</taxon>
        <taxon>Eurotiomycetidae</taxon>
        <taxon>Onygenales</taxon>
        <taxon>Ajellomycetaceae</taxon>
        <taxon>Histoplasma</taxon>
    </lineage>
</organism>
<dbReference type="VEuPathDB" id="FungiDB:I7I53_11724"/>